<dbReference type="RefSeq" id="WP_171362642.1">
    <property type="nucleotide sequence ID" value="NZ_WVQY01000001.1"/>
</dbReference>
<dbReference type="EMBL" id="WVQY01000001">
    <property type="protein sequence ID" value="NOD29107.1"/>
    <property type="molecule type" value="Genomic_DNA"/>
</dbReference>
<proteinExistence type="predicted"/>
<evidence type="ECO:0000313" key="2">
    <source>
        <dbReference type="Proteomes" id="UP000599383"/>
    </source>
</evidence>
<name>A0ABX1W740_9RHOB</name>
<accession>A0ABX1W740</accession>
<comment type="caution">
    <text evidence="1">The sequence shown here is derived from an EMBL/GenBank/DDBJ whole genome shotgun (WGS) entry which is preliminary data.</text>
</comment>
<evidence type="ECO:0000313" key="1">
    <source>
        <dbReference type="EMBL" id="NOD29107.1"/>
    </source>
</evidence>
<organism evidence="1 2">
    <name type="scientific">Ruegeria atlantica</name>
    <dbReference type="NCBI Taxonomy" id="81569"/>
    <lineage>
        <taxon>Bacteria</taxon>
        <taxon>Pseudomonadati</taxon>
        <taxon>Pseudomonadota</taxon>
        <taxon>Alphaproteobacteria</taxon>
        <taxon>Rhodobacterales</taxon>
        <taxon>Roseobacteraceae</taxon>
        <taxon>Ruegeria</taxon>
    </lineage>
</organism>
<protein>
    <submittedName>
        <fullName evidence="1">Uncharacterized protein</fullName>
    </submittedName>
</protein>
<gene>
    <name evidence="1" type="ORF">GS617_02380</name>
</gene>
<reference evidence="1 2" key="1">
    <citation type="submission" date="2019-12" db="EMBL/GenBank/DDBJ databases">
        <title>Ruegeria JWLKs population differentiation of coral mucus and skeleton niches.</title>
        <authorList>
            <person name="Luo D."/>
        </authorList>
    </citation>
    <scope>NUCLEOTIDE SEQUENCE [LARGE SCALE GENOMIC DNA]</scope>
    <source>
        <strain evidence="1 2">HKCCD6238</strain>
    </source>
</reference>
<keyword evidence="2" id="KW-1185">Reference proteome</keyword>
<sequence>MQSCTSCAVAGCTSIQDRSLVYGERSGVNIALRSDPAKALPVEVNAGVQRRITTLVPPISRNQNKRPNDEAVSLVSTFDLTYDNADASKGLYGGRTRIASIFAPGSAATELATAIEQGNGTSEGIANAAEANRAFVLGND</sequence>
<dbReference type="Proteomes" id="UP000599383">
    <property type="component" value="Unassembled WGS sequence"/>
</dbReference>